<dbReference type="PANTHER" id="PTHR46572">
    <property type="entry name" value="RHO1 GDP-GTP EXCHANGE PROTEIN 1-RELATED"/>
    <property type="match status" value="1"/>
</dbReference>
<evidence type="ECO:0000259" key="2">
    <source>
        <dbReference type="PROSITE" id="PS50003"/>
    </source>
</evidence>
<evidence type="ECO:0000313" key="5">
    <source>
        <dbReference type="EMBL" id="KAJ3569207.1"/>
    </source>
</evidence>
<dbReference type="GO" id="GO:0005085">
    <property type="term" value="F:guanyl-nucleotide exchange factor activity"/>
    <property type="evidence" value="ECO:0007669"/>
    <property type="project" value="UniProtKB-KW"/>
</dbReference>
<evidence type="ECO:0000256" key="1">
    <source>
        <dbReference type="ARBA" id="ARBA00022658"/>
    </source>
</evidence>
<feature type="domain" description="CNH" evidence="4">
    <location>
        <begin position="446"/>
        <end position="743"/>
    </location>
</feature>
<dbReference type="GO" id="GO:0004672">
    <property type="term" value="F:protein kinase activity"/>
    <property type="evidence" value="ECO:0007669"/>
    <property type="project" value="InterPro"/>
</dbReference>
<comment type="caution">
    <text evidence="5">The sequence shown here is derived from an EMBL/GenBank/DDBJ whole genome shotgun (WGS) entry which is preliminary data.</text>
</comment>
<proteinExistence type="predicted"/>
<dbReference type="InterPro" id="IPR001180">
    <property type="entry name" value="CNH_dom"/>
</dbReference>
<dbReference type="GO" id="GO:0005737">
    <property type="term" value="C:cytoplasm"/>
    <property type="evidence" value="ECO:0007669"/>
    <property type="project" value="UniProtKB-ARBA"/>
</dbReference>
<dbReference type="SUPFAM" id="SSF50729">
    <property type="entry name" value="PH domain-like"/>
    <property type="match status" value="1"/>
</dbReference>
<dbReference type="InterPro" id="IPR001849">
    <property type="entry name" value="PH_domain"/>
</dbReference>
<dbReference type="SMART" id="SM00233">
    <property type="entry name" value="PH"/>
    <property type="match status" value="1"/>
</dbReference>
<evidence type="ECO:0000259" key="3">
    <source>
        <dbReference type="PROSITE" id="PS50011"/>
    </source>
</evidence>
<evidence type="ECO:0000259" key="4">
    <source>
        <dbReference type="PROSITE" id="PS50219"/>
    </source>
</evidence>
<dbReference type="Gene3D" id="1.10.510.10">
    <property type="entry name" value="Transferase(Phosphotransferase) domain 1"/>
    <property type="match status" value="1"/>
</dbReference>
<dbReference type="SUPFAM" id="SSF56112">
    <property type="entry name" value="Protein kinase-like (PK-like)"/>
    <property type="match status" value="1"/>
</dbReference>
<dbReference type="PANTHER" id="PTHR46572:SF1">
    <property type="entry name" value="RHO1 GUANINE NUCLEOTIDE EXCHANGE FACTOR TUS1"/>
    <property type="match status" value="1"/>
</dbReference>
<dbReference type="AlphaFoldDB" id="A0AAD5VTB9"/>
<dbReference type="InterPro" id="IPR052233">
    <property type="entry name" value="Rho-type_GEFs"/>
</dbReference>
<dbReference type="PROSITE" id="PS50219">
    <property type="entry name" value="CNH"/>
    <property type="match status" value="1"/>
</dbReference>
<organism evidence="5 6">
    <name type="scientific">Leucocoprinus birnbaumii</name>
    <dbReference type="NCBI Taxonomy" id="56174"/>
    <lineage>
        <taxon>Eukaryota</taxon>
        <taxon>Fungi</taxon>
        <taxon>Dikarya</taxon>
        <taxon>Basidiomycota</taxon>
        <taxon>Agaricomycotina</taxon>
        <taxon>Agaricomycetes</taxon>
        <taxon>Agaricomycetidae</taxon>
        <taxon>Agaricales</taxon>
        <taxon>Agaricineae</taxon>
        <taxon>Agaricaceae</taxon>
        <taxon>Leucocoprinus</taxon>
    </lineage>
</organism>
<reference evidence="5" key="1">
    <citation type="submission" date="2022-07" db="EMBL/GenBank/DDBJ databases">
        <title>Genome Sequence of Leucocoprinus birnbaumii.</title>
        <authorList>
            <person name="Buettner E."/>
        </authorList>
    </citation>
    <scope>NUCLEOTIDE SEQUENCE</scope>
    <source>
        <strain evidence="5">VT141</strain>
    </source>
</reference>
<keyword evidence="1" id="KW-0344">Guanine-nucleotide releasing factor</keyword>
<dbReference type="EMBL" id="JANIEX010000301">
    <property type="protein sequence ID" value="KAJ3569207.1"/>
    <property type="molecule type" value="Genomic_DNA"/>
</dbReference>
<dbReference type="InterPro" id="IPR008271">
    <property type="entry name" value="Ser/Thr_kinase_AS"/>
</dbReference>
<feature type="domain" description="Protein kinase" evidence="3">
    <location>
        <begin position="1"/>
        <end position="204"/>
    </location>
</feature>
<feature type="domain" description="PH" evidence="2">
    <location>
        <begin position="291"/>
        <end position="408"/>
    </location>
</feature>
<dbReference type="SMART" id="SM00036">
    <property type="entry name" value="CNH"/>
    <property type="match status" value="1"/>
</dbReference>
<dbReference type="SMART" id="SM00220">
    <property type="entry name" value="S_TKc"/>
    <property type="match status" value="1"/>
</dbReference>
<dbReference type="Pfam" id="PF07714">
    <property type="entry name" value="PK_Tyr_Ser-Thr"/>
    <property type="match status" value="1"/>
</dbReference>
<dbReference type="CDD" id="cd00180">
    <property type="entry name" value="PKc"/>
    <property type="match status" value="1"/>
</dbReference>
<accession>A0AAD5VTB9</accession>
<gene>
    <name evidence="5" type="ORF">NP233_g5200</name>
</gene>
<dbReference type="InterPro" id="IPR000719">
    <property type="entry name" value="Prot_kinase_dom"/>
</dbReference>
<dbReference type="GO" id="GO:0005524">
    <property type="term" value="F:ATP binding"/>
    <property type="evidence" value="ECO:0007669"/>
    <property type="project" value="InterPro"/>
</dbReference>
<keyword evidence="6" id="KW-1185">Reference proteome</keyword>
<dbReference type="InterPro" id="IPR011009">
    <property type="entry name" value="Kinase-like_dom_sf"/>
</dbReference>
<dbReference type="Gene3D" id="2.30.29.30">
    <property type="entry name" value="Pleckstrin-homology domain (PH domain)/Phosphotyrosine-binding domain (PTB)"/>
    <property type="match status" value="1"/>
</dbReference>
<name>A0AAD5VTB9_9AGAR</name>
<sequence>MLKLCAREAIVWGQLHHPNIIPFYGIYYLNSDKKRVCLVAPWQENGNIVTYLQKNPDTPRKQYCYDVANGLDYLHNLNIIHGDLKGLNVLITATGTAYITDFGLSVIRSSKTLGATATNGIALGRTERWASPELMEEESRATKASDVWAFGCVCFELGKYEPSPTSTDGVDEAMKGLISWCWSIEPKNRPTGMQILENLKQQGLATSQSISEDSTEVPNRRSFQDFMRHHSDDITDLSVVQTALMECGFLEQVGPSEAVTEQKAALLKYHSSIVFAPGKYYELDLLNDSRSLIHTGKLFFQTENEGWMELFVLLLDNYLILTEVKLRDRVYEYHATQRPLFLGLLSPITFNSPPVSRSTTINGQPDIQGFLYPFTICHAGRLAEPCVLYAESAQSRTNWQMKLEGALNLKKEAMESNRVFGIEILIQQISLIPESITSTSNLSYIEGKVTCSVPFVGKDGMTYLAVGSTEGVWVGLKHDPRSVQCVPHVWKVTQCAVLEVFGLFLVLAEGILFAYYLETLIPMQPNSPLATVDPQCLNPGDREVQFFTVGMMHNRTLIIYMTKGEGNDSEFHAIEPVAGNIGRRPTANSSISWRWHKNKISWFRQYRDFIIPSECYDLIFLEARIAILCQKGLSSVTIPVTQDSRLAQRCESCRPLGMFRINEEEFLLCYSEFGLYINRHGDPSRVNCTIEWEGAANAVALHMPYIVLFNSQFIEFRHTDDGHLAQIIIGDDIRCSWDGRCYGWPETNDAIYRQLGIQVVMNSSQLGGSPDSTVSQHVFELVPAEHH</sequence>
<evidence type="ECO:0000313" key="6">
    <source>
        <dbReference type="Proteomes" id="UP001213000"/>
    </source>
</evidence>
<dbReference type="PROSITE" id="PS00108">
    <property type="entry name" value="PROTEIN_KINASE_ST"/>
    <property type="match status" value="1"/>
</dbReference>
<dbReference type="Proteomes" id="UP001213000">
    <property type="component" value="Unassembled WGS sequence"/>
</dbReference>
<protein>
    <submittedName>
        <fullName evidence="5">Uncharacterized protein</fullName>
    </submittedName>
</protein>
<dbReference type="InterPro" id="IPR011993">
    <property type="entry name" value="PH-like_dom_sf"/>
</dbReference>
<dbReference type="Pfam" id="PF00780">
    <property type="entry name" value="CNH"/>
    <property type="match status" value="1"/>
</dbReference>
<dbReference type="InterPro" id="IPR001245">
    <property type="entry name" value="Ser-Thr/Tyr_kinase_cat_dom"/>
</dbReference>
<dbReference type="PROSITE" id="PS50011">
    <property type="entry name" value="PROTEIN_KINASE_DOM"/>
    <property type="match status" value="1"/>
</dbReference>
<dbReference type="PROSITE" id="PS50003">
    <property type="entry name" value="PH_DOMAIN"/>
    <property type="match status" value="1"/>
</dbReference>